<organism evidence="1">
    <name type="scientific">Rhizophora mucronata</name>
    <name type="common">Asiatic mangrove</name>
    <dbReference type="NCBI Taxonomy" id="61149"/>
    <lineage>
        <taxon>Eukaryota</taxon>
        <taxon>Viridiplantae</taxon>
        <taxon>Streptophyta</taxon>
        <taxon>Embryophyta</taxon>
        <taxon>Tracheophyta</taxon>
        <taxon>Spermatophyta</taxon>
        <taxon>Magnoliopsida</taxon>
        <taxon>eudicotyledons</taxon>
        <taxon>Gunneridae</taxon>
        <taxon>Pentapetalae</taxon>
        <taxon>rosids</taxon>
        <taxon>fabids</taxon>
        <taxon>Malpighiales</taxon>
        <taxon>Rhizophoraceae</taxon>
        <taxon>Rhizophora</taxon>
    </lineage>
</organism>
<sequence>MFLTKLKDHKLFRALNCANFAQLACS</sequence>
<dbReference type="EMBL" id="GGEC01046197">
    <property type="protein sequence ID" value="MBX26681.1"/>
    <property type="molecule type" value="Transcribed_RNA"/>
</dbReference>
<protein>
    <submittedName>
        <fullName evidence="1">Uncharacterized protein</fullName>
    </submittedName>
</protein>
<accession>A0A2P2M8Y6</accession>
<name>A0A2P2M8Y6_RHIMU</name>
<dbReference type="AlphaFoldDB" id="A0A2P2M8Y6"/>
<evidence type="ECO:0000313" key="1">
    <source>
        <dbReference type="EMBL" id="MBX26681.1"/>
    </source>
</evidence>
<proteinExistence type="predicted"/>
<reference evidence="1" key="1">
    <citation type="submission" date="2018-02" db="EMBL/GenBank/DDBJ databases">
        <title>Rhizophora mucronata_Transcriptome.</title>
        <authorList>
            <person name="Meera S.P."/>
            <person name="Sreeshan A."/>
            <person name="Augustine A."/>
        </authorList>
    </citation>
    <scope>NUCLEOTIDE SEQUENCE</scope>
    <source>
        <tissue evidence="1">Leaf</tissue>
    </source>
</reference>